<evidence type="ECO:0000313" key="6">
    <source>
        <dbReference type="EMBL" id="ALN81912.1"/>
    </source>
</evidence>
<proteinExistence type="predicted"/>
<dbReference type="AlphaFoldDB" id="A0A0S2FEE7"/>
<feature type="transmembrane region" description="Helical" evidence="5">
    <location>
        <begin position="60"/>
        <end position="78"/>
    </location>
</feature>
<sequence>MSIELQMLAWSIALAIVHLLVAATFMTQQRGVRWNASARDGTPEPLSGVAARVDRAWRNFLETFPLFAAAVLAVGLAGRGNDDTALGAQLYFWARLVYVPVYAAGIPYLRSAVWAVSLWGLIKLVWALF</sequence>
<dbReference type="PATRIC" id="fig|84531.8.peg.3807"/>
<evidence type="ECO:0000256" key="3">
    <source>
        <dbReference type="ARBA" id="ARBA00022989"/>
    </source>
</evidence>
<name>A0A0S2FEE7_LYSAN</name>
<feature type="transmembrane region" description="Helical" evidence="5">
    <location>
        <begin position="90"/>
        <end position="109"/>
    </location>
</feature>
<keyword evidence="3 5" id="KW-1133">Transmembrane helix</keyword>
<dbReference type="eggNOG" id="COG3686">
    <property type="taxonomic scope" value="Bacteria"/>
</dbReference>
<dbReference type="Pfam" id="PF01124">
    <property type="entry name" value="MAPEG"/>
    <property type="match status" value="1"/>
</dbReference>
<reference evidence="6 7" key="1">
    <citation type="journal article" date="2015" name="BMC Genomics">
        <title>Comparative genomics and metabolic profiling of the genus Lysobacter.</title>
        <authorList>
            <person name="de Bruijn I."/>
            <person name="Cheng X."/>
            <person name="de Jager V."/>
            <person name="Exposito R.G."/>
            <person name="Watrous J."/>
            <person name="Patel N."/>
            <person name="Postma J."/>
            <person name="Dorrestein P.C."/>
            <person name="Kobayashi D."/>
            <person name="Raaijmakers J.M."/>
        </authorList>
    </citation>
    <scope>NUCLEOTIDE SEQUENCE [LARGE SCALE GENOMIC DNA]</scope>
    <source>
        <strain evidence="6 7">76</strain>
    </source>
</reference>
<feature type="transmembrane region" description="Helical" evidence="5">
    <location>
        <begin position="6"/>
        <end position="26"/>
    </location>
</feature>
<dbReference type="Proteomes" id="UP000060787">
    <property type="component" value="Chromosome"/>
</dbReference>
<evidence type="ECO:0000256" key="2">
    <source>
        <dbReference type="ARBA" id="ARBA00022692"/>
    </source>
</evidence>
<keyword evidence="2 5" id="KW-0812">Transmembrane</keyword>
<dbReference type="InterPro" id="IPR023352">
    <property type="entry name" value="MAPEG-like_dom_sf"/>
</dbReference>
<keyword evidence="4 5" id="KW-0472">Membrane</keyword>
<organism evidence="6 7">
    <name type="scientific">Lysobacter antibioticus</name>
    <dbReference type="NCBI Taxonomy" id="84531"/>
    <lineage>
        <taxon>Bacteria</taxon>
        <taxon>Pseudomonadati</taxon>
        <taxon>Pseudomonadota</taxon>
        <taxon>Gammaproteobacteria</taxon>
        <taxon>Lysobacterales</taxon>
        <taxon>Lysobacteraceae</taxon>
        <taxon>Lysobacter</taxon>
    </lineage>
</organism>
<accession>A0A0S2FEE7</accession>
<evidence type="ECO:0000256" key="4">
    <source>
        <dbReference type="ARBA" id="ARBA00023136"/>
    </source>
</evidence>
<comment type="subcellular location">
    <subcellularLocation>
        <location evidence="1">Membrane</location>
    </subcellularLocation>
</comment>
<dbReference type="GO" id="GO:0016020">
    <property type="term" value="C:membrane"/>
    <property type="evidence" value="ECO:0007669"/>
    <property type="project" value="UniProtKB-SubCell"/>
</dbReference>
<protein>
    <submittedName>
        <fullName evidence="6">MAPEG family protein</fullName>
    </submittedName>
</protein>
<dbReference type="Gene3D" id="1.20.120.550">
    <property type="entry name" value="Membrane associated eicosanoid/glutathione metabolism-like domain"/>
    <property type="match status" value="1"/>
</dbReference>
<evidence type="ECO:0000256" key="1">
    <source>
        <dbReference type="ARBA" id="ARBA00004370"/>
    </source>
</evidence>
<dbReference type="InterPro" id="IPR001129">
    <property type="entry name" value="Membr-assoc_MAPEG"/>
</dbReference>
<gene>
    <name evidence="6" type="ORF">LA76x_3790</name>
</gene>
<dbReference type="EMBL" id="CP011129">
    <property type="protein sequence ID" value="ALN81912.1"/>
    <property type="molecule type" value="Genomic_DNA"/>
</dbReference>
<dbReference type="RefSeq" id="WP_057918814.1">
    <property type="nucleotide sequence ID" value="NZ_CP011129.1"/>
</dbReference>
<dbReference type="PANTHER" id="PTHR35371">
    <property type="entry name" value="INNER MEMBRANE PROTEIN"/>
    <property type="match status" value="1"/>
</dbReference>
<evidence type="ECO:0000313" key="7">
    <source>
        <dbReference type="Proteomes" id="UP000060787"/>
    </source>
</evidence>
<dbReference type="STRING" id="84531.LA76x_3790"/>
<dbReference type="PANTHER" id="PTHR35371:SF1">
    <property type="entry name" value="BLR7753 PROTEIN"/>
    <property type="match status" value="1"/>
</dbReference>
<evidence type="ECO:0000256" key="5">
    <source>
        <dbReference type="SAM" id="Phobius"/>
    </source>
</evidence>
<keyword evidence="7" id="KW-1185">Reference proteome</keyword>
<dbReference type="KEGG" id="lab:LA76x_3790"/>
<dbReference type="SUPFAM" id="SSF161084">
    <property type="entry name" value="MAPEG domain-like"/>
    <property type="match status" value="1"/>
</dbReference>